<gene>
    <name evidence="2" type="ORF">jhhlp_003960</name>
</gene>
<dbReference type="InterPro" id="IPR036249">
    <property type="entry name" value="Thioredoxin-like_sf"/>
</dbReference>
<dbReference type="InParanoid" id="A0A2N3NA75"/>
<dbReference type="EMBL" id="NLAX01000010">
    <property type="protein sequence ID" value="PKS09346.1"/>
    <property type="molecule type" value="Genomic_DNA"/>
</dbReference>
<comment type="caution">
    <text evidence="2">The sequence shown here is derived from an EMBL/GenBank/DDBJ whole genome shotgun (WGS) entry which is preliminary data.</text>
</comment>
<dbReference type="OrthoDB" id="19690at2759"/>
<evidence type="ECO:0000313" key="3">
    <source>
        <dbReference type="Proteomes" id="UP000233524"/>
    </source>
</evidence>
<dbReference type="Gene3D" id="3.40.30.10">
    <property type="entry name" value="Glutaredoxin"/>
    <property type="match status" value="1"/>
</dbReference>
<dbReference type="VEuPathDB" id="FungiDB:jhhlp_003960"/>
<dbReference type="AlphaFoldDB" id="A0A2N3NA75"/>
<proteinExistence type="predicted"/>
<dbReference type="PROSITE" id="PS51352">
    <property type="entry name" value="THIOREDOXIN_2"/>
    <property type="match status" value="1"/>
</dbReference>
<sequence>MSTLKNCTWRLLQRRPLTQEPINSSFISKRTPVPAKRAFSTTSNRRAKNQIYDPVKRVSDFDTYHLLSVSSRSPLLTLWTTSWCPTCKIVSPILYRLVESGVGEAEGGVGLCTIEYDSPDIMKEGFGHMYVISSVPTLMAFDEHGGRMSTRIMDPTQLTDETFLANWIREEARRMNNGASLTSRFFKL</sequence>
<evidence type="ECO:0000313" key="2">
    <source>
        <dbReference type="EMBL" id="PKS09346.1"/>
    </source>
</evidence>
<dbReference type="SUPFAM" id="SSF52833">
    <property type="entry name" value="Thioredoxin-like"/>
    <property type="match status" value="1"/>
</dbReference>
<accession>A0A2N3NA75</accession>
<protein>
    <recommendedName>
        <fullName evidence="1">Thioredoxin domain-containing protein</fullName>
    </recommendedName>
</protein>
<dbReference type="InterPro" id="IPR013766">
    <property type="entry name" value="Thioredoxin_domain"/>
</dbReference>
<dbReference type="Proteomes" id="UP000233524">
    <property type="component" value="Unassembled WGS sequence"/>
</dbReference>
<evidence type="ECO:0000259" key="1">
    <source>
        <dbReference type="PROSITE" id="PS51352"/>
    </source>
</evidence>
<dbReference type="STRING" id="41688.A0A2N3NA75"/>
<organism evidence="2 3">
    <name type="scientific">Lomentospora prolificans</name>
    <dbReference type="NCBI Taxonomy" id="41688"/>
    <lineage>
        <taxon>Eukaryota</taxon>
        <taxon>Fungi</taxon>
        <taxon>Dikarya</taxon>
        <taxon>Ascomycota</taxon>
        <taxon>Pezizomycotina</taxon>
        <taxon>Sordariomycetes</taxon>
        <taxon>Hypocreomycetidae</taxon>
        <taxon>Microascales</taxon>
        <taxon>Microascaceae</taxon>
        <taxon>Lomentospora</taxon>
    </lineage>
</organism>
<feature type="domain" description="Thioredoxin" evidence="1">
    <location>
        <begin position="27"/>
        <end position="173"/>
    </location>
</feature>
<keyword evidence="3" id="KW-1185">Reference proteome</keyword>
<name>A0A2N3NA75_9PEZI</name>
<reference evidence="2 3" key="1">
    <citation type="journal article" date="2017" name="G3 (Bethesda)">
        <title>First Draft Genome Sequence of the Pathogenic Fungus Lomentospora prolificans (Formerly Scedosporium prolificans).</title>
        <authorList>
            <person name="Luo R."/>
            <person name="Zimin A."/>
            <person name="Workman R."/>
            <person name="Fan Y."/>
            <person name="Pertea G."/>
            <person name="Grossman N."/>
            <person name="Wear M.P."/>
            <person name="Jia B."/>
            <person name="Miller H."/>
            <person name="Casadevall A."/>
            <person name="Timp W."/>
            <person name="Zhang S.X."/>
            <person name="Salzberg S.L."/>
        </authorList>
    </citation>
    <scope>NUCLEOTIDE SEQUENCE [LARGE SCALE GENOMIC DNA]</scope>
    <source>
        <strain evidence="2 3">JHH-5317</strain>
    </source>
</reference>